<dbReference type="InterPro" id="IPR021136">
    <property type="entry name" value="Flagellar_hook_control-like_C"/>
</dbReference>
<dbReference type="CDD" id="cd17470">
    <property type="entry name" value="T3SS_Flik_C"/>
    <property type="match status" value="1"/>
</dbReference>
<evidence type="ECO:0000313" key="4">
    <source>
        <dbReference type="EMBL" id="AOR22930.1"/>
    </source>
</evidence>
<name>A0A1D7XIC7_9CLOT</name>
<evidence type="ECO:0000259" key="3">
    <source>
        <dbReference type="Pfam" id="PF02120"/>
    </source>
</evidence>
<feature type="domain" description="Flagellar hook-length control protein-like C-terminal" evidence="3">
    <location>
        <begin position="301"/>
        <end position="381"/>
    </location>
</feature>
<feature type="region of interest" description="Disordered" evidence="2">
    <location>
        <begin position="1"/>
        <end position="66"/>
    </location>
</feature>
<evidence type="ECO:0000256" key="1">
    <source>
        <dbReference type="SAM" id="Coils"/>
    </source>
</evidence>
<dbReference type="Pfam" id="PF02120">
    <property type="entry name" value="Flg_hook"/>
    <property type="match status" value="1"/>
</dbReference>
<evidence type="ECO:0000256" key="2">
    <source>
        <dbReference type="SAM" id="MobiDB-lite"/>
    </source>
</evidence>
<keyword evidence="4" id="KW-0969">Cilium</keyword>
<keyword evidence="4" id="KW-0966">Cell projection</keyword>
<keyword evidence="5" id="KW-1185">Reference proteome</keyword>
<dbReference type="KEGG" id="ctae:BGI42_04015"/>
<protein>
    <submittedName>
        <fullName evidence="4">Flagellar hook-length control protein FliK</fullName>
    </submittedName>
</protein>
<keyword evidence="4" id="KW-0282">Flagellum</keyword>
<feature type="region of interest" description="Disordered" evidence="2">
    <location>
        <begin position="223"/>
        <end position="244"/>
    </location>
</feature>
<sequence>MKMKISSNLNLTSLNSEPKNIKSKFNSQSFDDKKDYSTTSKKDTSFKSALNEKSNKKVDDSSKSYDKDLDKKIQEKDKDVDIKKKINEIKEKSDNLSKDELVELLNSIFNMLSSAKDQNIDLKELNSDLLNSIIDKLGKEGSDLSKLLDNLLNASKNSLTELLSSDTKELLKNLLTKLEQKLDKDTDLSNKVKDLMSQISNNLESKENKTSDFNTSFKNFQQNANSSMSEKNTGEEKVGKNNASDEDAFLNKLLNNDKEDNTLNKINLVATRNEINANNVETTSETMTINKATMGEDLIRSVKFMMTNAMKELTVKIAPKHLGELTISLIQENGIMKANIKAHSKETLELLSQNLVEMKKAITDQNIKVADVNVELYQEDTTFFKDEGFGSGLAKDNEKQNSSNNKRTSHIDAIDIEDDATEILNSNLDFLA</sequence>
<dbReference type="STRING" id="394958.BGI42_04015"/>
<dbReference type="Gene3D" id="3.30.750.140">
    <property type="match status" value="1"/>
</dbReference>
<dbReference type="Proteomes" id="UP000094652">
    <property type="component" value="Chromosome"/>
</dbReference>
<proteinExistence type="predicted"/>
<gene>
    <name evidence="4" type="ORF">BGI42_04015</name>
</gene>
<evidence type="ECO:0000313" key="5">
    <source>
        <dbReference type="Proteomes" id="UP000094652"/>
    </source>
</evidence>
<organism evidence="4 5">
    <name type="scientific">Clostridium taeniosporum</name>
    <dbReference type="NCBI Taxonomy" id="394958"/>
    <lineage>
        <taxon>Bacteria</taxon>
        <taxon>Bacillati</taxon>
        <taxon>Bacillota</taxon>
        <taxon>Clostridia</taxon>
        <taxon>Eubacteriales</taxon>
        <taxon>Clostridiaceae</taxon>
        <taxon>Clostridium</taxon>
    </lineage>
</organism>
<dbReference type="AlphaFoldDB" id="A0A1D7XIC7"/>
<feature type="compositionally biased region" description="Low complexity" evidence="2">
    <location>
        <begin position="1"/>
        <end position="16"/>
    </location>
</feature>
<accession>A0A1D7XIC7</accession>
<dbReference type="InterPro" id="IPR038610">
    <property type="entry name" value="FliK-like_C_sf"/>
</dbReference>
<keyword evidence="1" id="KW-0175">Coiled coil</keyword>
<feature type="compositionally biased region" description="Basic and acidic residues" evidence="2">
    <location>
        <begin position="30"/>
        <end position="45"/>
    </location>
</feature>
<reference evidence="5" key="1">
    <citation type="submission" date="2016-09" db="EMBL/GenBank/DDBJ databases">
        <title>Genomics of Clostridium taeniosporum, an organism which forms endospores with ribbon-like appendages.</title>
        <authorList>
            <person name="Walker J.R."/>
        </authorList>
    </citation>
    <scope>NUCLEOTIDE SEQUENCE [LARGE SCALE GENOMIC DNA]</scope>
    <source>
        <strain evidence="5">1/k</strain>
    </source>
</reference>
<dbReference type="EMBL" id="CP017253">
    <property type="protein sequence ID" value="AOR22930.1"/>
    <property type="molecule type" value="Genomic_DNA"/>
</dbReference>
<dbReference type="OrthoDB" id="1934566at2"/>
<feature type="coiled-coil region" evidence="1">
    <location>
        <begin position="168"/>
        <end position="209"/>
    </location>
</feature>
<feature type="compositionally biased region" description="Basic and acidic residues" evidence="2">
    <location>
        <begin position="53"/>
        <end position="66"/>
    </location>
</feature>
<dbReference type="RefSeq" id="WP_069679087.1">
    <property type="nucleotide sequence ID" value="NZ_CP017253.2"/>
</dbReference>